<evidence type="ECO:0000259" key="6">
    <source>
        <dbReference type="PROSITE" id="PS51296"/>
    </source>
</evidence>
<dbReference type="Proteomes" id="UP001597083">
    <property type="component" value="Unassembled WGS sequence"/>
</dbReference>
<proteinExistence type="predicted"/>
<keyword evidence="1" id="KW-0001">2Fe-2S</keyword>
<keyword evidence="3" id="KW-0560">Oxidoreductase</keyword>
<dbReference type="Gene3D" id="2.102.10.10">
    <property type="entry name" value="Rieske [2Fe-2S] iron-sulphur domain"/>
    <property type="match status" value="1"/>
</dbReference>
<feature type="domain" description="Rieske" evidence="6">
    <location>
        <begin position="1"/>
        <end position="86"/>
    </location>
</feature>
<sequence length="198" mass="21281">VAGRRVALWRGESGRIFAWEDRCPHRGMRLSFGFVRDEKLACIYHGWAFDFDGRCVAIPAHPEMTPPASISVPAYPVAESHGMVWVGESDEDATVTAADQEFRPVRSITAAVPAADLESVLDGTPPPGMQRVEAPGLVAFESGHGIRVVAGIQPRTENSASAHVAVSGEDPELRKALCAWAVEIRSSARGRAEEVAVP</sequence>
<dbReference type="PANTHER" id="PTHR21266:SF60">
    <property type="entry name" value="3-KETOSTEROID-9-ALPHA-MONOOXYGENASE, OXYGENASE COMPONENT"/>
    <property type="match status" value="1"/>
</dbReference>
<evidence type="ECO:0000256" key="2">
    <source>
        <dbReference type="ARBA" id="ARBA00022723"/>
    </source>
</evidence>
<dbReference type="Pfam" id="PF00355">
    <property type="entry name" value="Rieske"/>
    <property type="match status" value="1"/>
</dbReference>
<dbReference type="InterPro" id="IPR036922">
    <property type="entry name" value="Rieske_2Fe-2S_sf"/>
</dbReference>
<dbReference type="PROSITE" id="PS00570">
    <property type="entry name" value="RING_HYDROXYL_ALPHA"/>
    <property type="match status" value="1"/>
</dbReference>
<name>A0ABW3CKX6_9ACTN</name>
<reference evidence="8" key="1">
    <citation type="journal article" date="2019" name="Int. J. Syst. Evol. Microbiol.">
        <title>The Global Catalogue of Microorganisms (GCM) 10K type strain sequencing project: providing services to taxonomists for standard genome sequencing and annotation.</title>
        <authorList>
            <consortium name="The Broad Institute Genomics Platform"/>
            <consortium name="The Broad Institute Genome Sequencing Center for Infectious Disease"/>
            <person name="Wu L."/>
            <person name="Ma J."/>
        </authorList>
    </citation>
    <scope>NUCLEOTIDE SEQUENCE [LARGE SCALE GENOMIC DNA]</scope>
    <source>
        <strain evidence="8">JCM 31696</strain>
    </source>
</reference>
<evidence type="ECO:0000256" key="4">
    <source>
        <dbReference type="ARBA" id="ARBA00023004"/>
    </source>
</evidence>
<organism evidence="7 8">
    <name type="scientific">Actinomadura adrarensis</name>
    <dbReference type="NCBI Taxonomy" id="1819600"/>
    <lineage>
        <taxon>Bacteria</taxon>
        <taxon>Bacillati</taxon>
        <taxon>Actinomycetota</taxon>
        <taxon>Actinomycetes</taxon>
        <taxon>Streptosporangiales</taxon>
        <taxon>Thermomonosporaceae</taxon>
        <taxon>Actinomadura</taxon>
    </lineage>
</organism>
<keyword evidence="2" id="KW-0479">Metal-binding</keyword>
<evidence type="ECO:0000256" key="1">
    <source>
        <dbReference type="ARBA" id="ARBA00022714"/>
    </source>
</evidence>
<dbReference type="EMBL" id="JBHTIR010003418">
    <property type="protein sequence ID" value="MFD0855170.1"/>
    <property type="molecule type" value="Genomic_DNA"/>
</dbReference>
<feature type="non-terminal residue" evidence="7">
    <location>
        <position position="1"/>
    </location>
</feature>
<dbReference type="InterPro" id="IPR050584">
    <property type="entry name" value="Cholesterol_7-desaturase"/>
</dbReference>
<keyword evidence="8" id="KW-1185">Reference proteome</keyword>
<dbReference type="PANTHER" id="PTHR21266">
    <property type="entry name" value="IRON-SULFUR DOMAIN CONTAINING PROTEIN"/>
    <property type="match status" value="1"/>
</dbReference>
<dbReference type="InterPro" id="IPR017941">
    <property type="entry name" value="Rieske_2Fe-2S"/>
</dbReference>
<dbReference type="CDD" id="cd03469">
    <property type="entry name" value="Rieske_RO_Alpha_N"/>
    <property type="match status" value="1"/>
</dbReference>
<evidence type="ECO:0000313" key="7">
    <source>
        <dbReference type="EMBL" id="MFD0855170.1"/>
    </source>
</evidence>
<accession>A0ABW3CKX6</accession>
<dbReference type="PROSITE" id="PS51296">
    <property type="entry name" value="RIESKE"/>
    <property type="match status" value="1"/>
</dbReference>
<keyword evidence="5" id="KW-0411">Iron-sulfur</keyword>
<evidence type="ECO:0000313" key="8">
    <source>
        <dbReference type="Proteomes" id="UP001597083"/>
    </source>
</evidence>
<dbReference type="SUPFAM" id="SSF50022">
    <property type="entry name" value="ISP domain"/>
    <property type="match status" value="1"/>
</dbReference>
<protein>
    <submittedName>
        <fullName evidence="7">Rieske 2Fe-2S domain-containing protein</fullName>
    </submittedName>
</protein>
<dbReference type="InterPro" id="IPR015881">
    <property type="entry name" value="ARHD_Rieske_2Fe_2S"/>
</dbReference>
<keyword evidence="4" id="KW-0408">Iron</keyword>
<evidence type="ECO:0000256" key="5">
    <source>
        <dbReference type="ARBA" id="ARBA00023014"/>
    </source>
</evidence>
<comment type="caution">
    <text evidence="7">The sequence shown here is derived from an EMBL/GenBank/DDBJ whole genome shotgun (WGS) entry which is preliminary data.</text>
</comment>
<evidence type="ECO:0000256" key="3">
    <source>
        <dbReference type="ARBA" id="ARBA00023002"/>
    </source>
</evidence>
<gene>
    <name evidence="7" type="ORF">ACFQ07_23225</name>
</gene>